<keyword evidence="1" id="KW-0812">Transmembrane</keyword>
<reference evidence="4 5" key="2">
    <citation type="submission" date="2024-05" db="EMBL/GenBank/DDBJ databases">
        <authorList>
            <person name="Chen Y."/>
            <person name="Shah S."/>
            <person name="Dougan E. K."/>
            <person name="Thang M."/>
            <person name="Chan C."/>
        </authorList>
    </citation>
    <scope>NUCLEOTIDE SEQUENCE [LARGE SCALE GENOMIC DNA]</scope>
</reference>
<evidence type="ECO:0000259" key="2">
    <source>
        <dbReference type="Pfam" id="PF01569"/>
    </source>
</evidence>
<feature type="transmembrane region" description="Helical" evidence="1">
    <location>
        <begin position="167"/>
        <end position="185"/>
    </location>
</feature>
<dbReference type="InterPro" id="IPR000326">
    <property type="entry name" value="PAP2/HPO"/>
</dbReference>
<keyword evidence="1" id="KW-0472">Membrane</keyword>
<evidence type="ECO:0000313" key="4">
    <source>
        <dbReference type="EMBL" id="CAL4775975.1"/>
    </source>
</evidence>
<feature type="domain" description="Phosphatidic acid phosphatase type 2/haloperoxidase" evidence="2">
    <location>
        <begin position="168"/>
        <end position="334"/>
    </location>
</feature>
<dbReference type="EMBL" id="CAMXCT010001290">
    <property type="protein sequence ID" value="CAI3988663.1"/>
    <property type="molecule type" value="Genomic_DNA"/>
</dbReference>
<accession>A0A9P1CCM8</accession>
<dbReference type="AlphaFoldDB" id="A0A9P1CCM8"/>
<name>A0A9P1CCM8_9DINO</name>
<dbReference type="OrthoDB" id="302705at2759"/>
<keyword evidence="1" id="KW-1133">Transmembrane helix</keyword>
<feature type="transmembrane region" description="Helical" evidence="1">
    <location>
        <begin position="139"/>
        <end position="161"/>
    </location>
</feature>
<dbReference type="Proteomes" id="UP001152797">
    <property type="component" value="Unassembled WGS sequence"/>
</dbReference>
<comment type="caution">
    <text evidence="3">The sequence shown here is derived from an EMBL/GenBank/DDBJ whole genome shotgun (WGS) entry which is preliminary data.</text>
</comment>
<keyword evidence="5" id="KW-1185">Reference proteome</keyword>
<evidence type="ECO:0000256" key="1">
    <source>
        <dbReference type="SAM" id="Phobius"/>
    </source>
</evidence>
<dbReference type="EMBL" id="CAMXCT030001290">
    <property type="protein sequence ID" value="CAL4775975.1"/>
    <property type="molecule type" value="Genomic_DNA"/>
</dbReference>
<dbReference type="EMBL" id="CAMXCT020001290">
    <property type="protein sequence ID" value="CAL1142038.1"/>
    <property type="molecule type" value="Genomic_DNA"/>
</dbReference>
<gene>
    <name evidence="3" type="ORF">C1SCF055_LOCUS15801</name>
</gene>
<proteinExistence type="predicted"/>
<organism evidence="3">
    <name type="scientific">Cladocopium goreaui</name>
    <dbReference type="NCBI Taxonomy" id="2562237"/>
    <lineage>
        <taxon>Eukaryota</taxon>
        <taxon>Sar</taxon>
        <taxon>Alveolata</taxon>
        <taxon>Dinophyceae</taxon>
        <taxon>Suessiales</taxon>
        <taxon>Symbiodiniaceae</taxon>
        <taxon>Cladocopium</taxon>
    </lineage>
</organism>
<feature type="transmembrane region" description="Helical" evidence="1">
    <location>
        <begin position="287"/>
        <end position="308"/>
    </location>
</feature>
<feature type="transmembrane region" description="Helical" evidence="1">
    <location>
        <begin position="314"/>
        <end position="334"/>
    </location>
</feature>
<dbReference type="Gene3D" id="1.20.144.10">
    <property type="entry name" value="Phosphatidic acid phosphatase type 2/haloperoxidase"/>
    <property type="match status" value="1"/>
</dbReference>
<reference evidence="3" key="1">
    <citation type="submission" date="2022-10" db="EMBL/GenBank/DDBJ databases">
        <authorList>
            <person name="Chen Y."/>
            <person name="Dougan E. K."/>
            <person name="Chan C."/>
            <person name="Rhodes N."/>
            <person name="Thang M."/>
        </authorList>
    </citation>
    <scope>NUCLEOTIDE SEQUENCE</scope>
</reference>
<evidence type="ECO:0000313" key="5">
    <source>
        <dbReference type="Proteomes" id="UP001152797"/>
    </source>
</evidence>
<evidence type="ECO:0000313" key="3">
    <source>
        <dbReference type="EMBL" id="CAI3988663.1"/>
    </source>
</evidence>
<dbReference type="InterPro" id="IPR036938">
    <property type="entry name" value="PAP2/HPO_sf"/>
</dbReference>
<sequence>MQSLASKDFGSDALIRRYFSSAQCFTTTLTNQVDDNRMTGSLLALGVLNTTSSGCCCGAWTEQFWSDKSERQLFFRELRIELLDRSPDDEDARLQQLAFRQRLENAKCPYGTTLPMDVTWPMVPEDIAMMVEPITFLKILAVIYGYLPLLPVAFVLVDSAINRETRYLWILLWLGFLLCVNEGIVKKLVAEPRPGSMMELRGRNGLLEGSCVETCGMPSSHAAISMGWFTLSVLDAISKTDTSGDHIDDTGSSRDVLVAEQRKWGDFIRNFCWIPWVEKTDLTVREFISIVLYWCLLLVPVPFMRVVLRDHTESQAFAGCILGMTLAMVWWRVLRVLERRYHITLRGQPRLATPRRPTEVEMGAP</sequence>
<dbReference type="Pfam" id="PF01569">
    <property type="entry name" value="PAP2"/>
    <property type="match status" value="1"/>
</dbReference>
<protein>
    <recommendedName>
        <fullName evidence="2">Phosphatidic acid phosphatase type 2/haloperoxidase domain-containing protein</fullName>
    </recommendedName>
</protein>
<dbReference type="SUPFAM" id="SSF48317">
    <property type="entry name" value="Acid phosphatase/Vanadium-dependent haloperoxidase"/>
    <property type="match status" value="1"/>
</dbReference>